<sequence>MTKLSQELNTLAKYGNLPEEIPDYVIDNLNPKFELREYQKEALRRFHFYMEDFEGRAKPTQLLYHMATGSGKTLIMAANILYLYKQGYRNFIFFVNSTNIIEKTKENFLNPQSIKYLFNDNITFGAKKVNVKEVENFASINQDDINILFTTIQGLHLHLNEPRENTITYEDFENGKIVLISDEAHHINTLTKNKSQLNKSEKEELRSWEGTVNRIFNSNEGNLLLEYTATAGLDNPAVAEKYEDKTLFEYTLKQFRIDGFSKEVKVLQAGLPPIDRAIQAIIVSQYRRKVAEKNKVLLKPVVLFKANYVNPPKEPDPKKIVSSVFRDEFEERLKNLTPDDLTDIKARVQKGILKEAFDYFEENNISLDNLIKELQEDFGKEKCVSVDSQSESEEKQVLVNTLEDKNNEVRAVFAVEKLNEGWDVLNLFDIVRLYDTRDARRGKPGPTTVSEAQLIGRGARYYPFTVKDSQDLYKRKYDDDVENELRVLEELYYHSAHNPRYIQELRTALRETGIIPEKETKELPLKVKDEFKDTDFWQSGKVFLNEQIKNTREDIFNLNDAEIPSTFEYKIYSKKSDETTAFENGNSALRESQTKKIQLKDLDKNLIFKALHNLTFYRFSHLKTYFPHLNSLKDFVTEDSYLASIVVEVSGDPSALYSIDRKTKLDMLLAVLKELAREIKSGSKEYKGTKEFKPLAVQYVVKDKVMKVNVGEGEDAEYGVAMGSGDTAYYLNLEEKDWYVYQENYGTAAEKSLVKYLNDMMGILTEKFSDVYLLRNQKLFQIYRFSDGKPFEPDYVLFLKSEDGQKAVVYQLFIEPKGQHLVKEDQWKEEFLKEIKDKHEIHVLFKNKKFNLVGLPFYNEGSKKSEFEESFLEEVGL</sequence>
<dbReference type="EMBL" id="LGGI01000007">
    <property type="protein sequence ID" value="KUK67487.1"/>
    <property type="molecule type" value="Genomic_DNA"/>
</dbReference>
<comment type="caution">
    <text evidence="2">The sequence shown here is derived from an EMBL/GenBank/DDBJ whole genome shotgun (WGS) entry which is preliminary data.</text>
</comment>
<feature type="domain" description="Helicase ATP-binding" evidence="1">
    <location>
        <begin position="31"/>
        <end position="267"/>
    </location>
</feature>
<dbReference type="InterPro" id="IPR006935">
    <property type="entry name" value="Helicase/UvrB_N"/>
</dbReference>
<dbReference type="GO" id="GO:0003677">
    <property type="term" value="F:DNA binding"/>
    <property type="evidence" value="ECO:0007669"/>
    <property type="project" value="InterPro"/>
</dbReference>
<dbReference type="PATRIC" id="fig|1641388.3.peg.48"/>
<name>A0A101GZQ7_9BACT</name>
<dbReference type="CDD" id="cd18785">
    <property type="entry name" value="SF2_C"/>
    <property type="match status" value="1"/>
</dbReference>
<dbReference type="InterPro" id="IPR014001">
    <property type="entry name" value="Helicase_ATP-bd"/>
</dbReference>
<dbReference type="GO" id="GO:0005829">
    <property type="term" value="C:cytosol"/>
    <property type="evidence" value="ECO:0007669"/>
    <property type="project" value="TreeGrafter"/>
</dbReference>
<dbReference type="InterPro" id="IPR050742">
    <property type="entry name" value="Helicase_Restrict-Modif_Enz"/>
</dbReference>
<gene>
    <name evidence="2" type="ORF">XD87_0098</name>
</gene>
<dbReference type="Gene3D" id="3.40.50.300">
    <property type="entry name" value="P-loop containing nucleotide triphosphate hydrolases"/>
    <property type="match status" value="2"/>
</dbReference>
<accession>A0A101GZQ7</accession>
<proteinExistence type="predicted"/>
<dbReference type="SUPFAM" id="SSF52540">
    <property type="entry name" value="P-loop containing nucleoside triphosphate hydrolases"/>
    <property type="match status" value="2"/>
</dbReference>
<dbReference type="InterPro" id="IPR027417">
    <property type="entry name" value="P-loop_NTPase"/>
</dbReference>
<dbReference type="GO" id="GO:0016787">
    <property type="term" value="F:hydrolase activity"/>
    <property type="evidence" value="ECO:0007669"/>
    <property type="project" value="InterPro"/>
</dbReference>
<evidence type="ECO:0000313" key="2">
    <source>
        <dbReference type="EMBL" id="KUK67487.1"/>
    </source>
</evidence>
<organism evidence="2 3">
    <name type="scientific">candidate division WS6 bacterium 36_33</name>
    <dbReference type="NCBI Taxonomy" id="1641388"/>
    <lineage>
        <taxon>Bacteria</taxon>
        <taxon>Candidatus Dojkabacteria</taxon>
    </lineage>
</organism>
<evidence type="ECO:0000313" key="3">
    <source>
        <dbReference type="Proteomes" id="UP000053469"/>
    </source>
</evidence>
<dbReference type="AlphaFoldDB" id="A0A101GZQ7"/>
<reference evidence="3" key="1">
    <citation type="journal article" date="2015" name="MBio">
        <title>Genome-Resolved Metagenomic Analysis Reveals Roles for Candidate Phyla and Other Microbial Community Members in Biogeochemical Transformations in Oil Reservoirs.</title>
        <authorList>
            <person name="Hu P."/>
            <person name="Tom L."/>
            <person name="Singh A."/>
            <person name="Thomas B.C."/>
            <person name="Baker B.J."/>
            <person name="Piceno Y.M."/>
            <person name="Andersen G.L."/>
            <person name="Banfield J.F."/>
        </authorList>
    </citation>
    <scope>NUCLEOTIDE SEQUENCE [LARGE SCALE GENOMIC DNA]</scope>
</reference>
<evidence type="ECO:0000259" key="1">
    <source>
        <dbReference type="SMART" id="SM00487"/>
    </source>
</evidence>
<dbReference type="PANTHER" id="PTHR47396:SF1">
    <property type="entry name" value="ATP-DEPENDENT HELICASE IRC3-RELATED"/>
    <property type="match status" value="1"/>
</dbReference>
<dbReference type="Pfam" id="PF04851">
    <property type="entry name" value="ResIII"/>
    <property type="match status" value="1"/>
</dbReference>
<dbReference type="PANTHER" id="PTHR47396">
    <property type="entry name" value="TYPE I RESTRICTION ENZYME ECOKI R PROTEIN"/>
    <property type="match status" value="1"/>
</dbReference>
<dbReference type="SMART" id="SM00487">
    <property type="entry name" value="DEXDc"/>
    <property type="match status" value="1"/>
</dbReference>
<protein>
    <submittedName>
        <fullName evidence="2">Type III site-specific deoxyribonuclease</fullName>
    </submittedName>
</protein>
<dbReference type="Proteomes" id="UP000053469">
    <property type="component" value="Unassembled WGS sequence"/>
</dbReference>
<dbReference type="GO" id="GO:0005524">
    <property type="term" value="F:ATP binding"/>
    <property type="evidence" value="ECO:0007669"/>
    <property type="project" value="InterPro"/>
</dbReference>